<feature type="region of interest" description="Disordered" evidence="2">
    <location>
        <begin position="24"/>
        <end position="52"/>
    </location>
</feature>
<dbReference type="InterPro" id="IPR037972">
    <property type="entry name" value="RepB_N"/>
</dbReference>
<evidence type="ECO:0000256" key="1">
    <source>
        <dbReference type="ARBA" id="ARBA00006295"/>
    </source>
</evidence>
<dbReference type="Pfam" id="PF07506">
    <property type="entry name" value="RepB"/>
    <property type="match status" value="1"/>
</dbReference>
<proteinExistence type="inferred from homology"/>
<dbReference type="CDD" id="cd16405">
    <property type="entry name" value="RepB_like_N"/>
    <property type="match status" value="1"/>
</dbReference>
<dbReference type="Pfam" id="PF02195">
    <property type="entry name" value="ParB_N"/>
    <property type="match status" value="1"/>
</dbReference>
<dbReference type="InterPro" id="IPR003115">
    <property type="entry name" value="ParB_N"/>
</dbReference>
<dbReference type="InterPro" id="IPR017819">
    <property type="entry name" value="Plasmid_partition_RepB"/>
</dbReference>
<comment type="caution">
    <text evidence="4">The sequence shown here is derived from an EMBL/GenBank/DDBJ whole genome shotgun (WGS) entry which is preliminary data.</text>
</comment>
<dbReference type="InterPro" id="IPR004437">
    <property type="entry name" value="ParB/RepB/Spo0J"/>
</dbReference>
<comment type="similarity">
    <text evidence="1">Belongs to the ParB family.</text>
</comment>
<feature type="compositionally biased region" description="Low complexity" evidence="2">
    <location>
        <begin position="36"/>
        <end position="52"/>
    </location>
</feature>
<feature type="domain" description="ParB-like N-terminal" evidence="3">
    <location>
        <begin position="80"/>
        <end position="171"/>
    </location>
</feature>
<dbReference type="PANTHER" id="PTHR33375">
    <property type="entry name" value="CHROMOSOME-PARTITIONING PROTEIN PARB-RELATED"/>
    <property type="match status" value="1"/>
</dbReference>
<sequence>MNKRMDAIRSFLATTQDVPGKLSADNQALELSADNSTPSMPRVSPRVSSGSVRAMKESFSQAERENEELRAKLATGAAIQDIDPSLIDPSPVSDRFQDDDGSFEALKFSINQRGQEVPVLLRPHPSVPGRYQSAYGHRRVRAAKELGIQVRAVIKPLTDEDLVIAQGVENSAREDLTFIERAFFALRLEDAGYARNVVQDALSVDKAEASKLVTVAKALPVDIVEAIGRAPKVGRPRWLALVEALRISSSAIKAARAVIKAPKFSEQDTDTRFITVLTAATDSPKKASKAEPQHVITVSGRRVAQVVKSGRDLKVAIDRKFDAAFVDFLIDKFSEQLPALAEQFIAGEEGEK</sequence>
<protein>
    <submittedName>
        <fullName evidence="4">Plasmid partitioning protein RepB</fullName>
    </submittedName>
</protein>
<dbReference type="NCBIfam" id="TIGR03454">
    <property type="entry name" value="partition_RepB"/>
    <property type="match status" value="1"/>
</dbReference>
<dbReference type="InterPro" id="IPR036086">
    <property type="entry name" value="ParB/Sulfiredoxin_sf"/>
</dbReference>
<evidence type="ECO:0000256" key="2">
    <source>
        <dbReference type="SAM" id="MobiDB-lite"/>
    </source>
</evidence>
<accession>A0ABS7VUN2</accession>
<dbReference type="EMBL" id="JAIRBM010000023">
    <property type="protein sequence ID" value="MBZ6078856.1"/>
    <property type="molecule type" value="Genomic_DNA"/>
</dbReference>
<dbReference type="SUPFAM" id="SSF109709">
    <property type="entry name" value="KorB DNA-binding domain-like"/>
    <property type="match status" value="1"/>
</dbReference>
<dbReference type="Gene3D" id="1.10.10.2830">
    <property type="match status" value="1"/>
</dbReference>
<dbReference type="SMART" id="SM00470">
    <property type="entry name" value="ParB"/>
    <property type="match status" value="1"/>
</dbReference>
<dbReference type="RefSeq" id="WP_224315608.1">
    <property type="nucleotide sequence ID" value="NZ_JAIRBM010000023.1"/>
</dbReference>
<dbReference type="InterPro" id="IPR011111">
    <property type="entry name" value="Plasmid_RepB"/>
</dbReference>
<dbReference type="PANTHER" id="PTHR33375:SF1">
    <property type="entry name" value="CHROMOSOME-PARTITIONING PROTEIN PARB-RELATED"/>
    <property type="match status" value="1"/>
</dbReference>
<dbReference type="Gene3D" id="3.90.1530.30">
    <property type="match status" value="1"/>
</dbReference>
<dbReference type="InterPro" id="IPR050336">
    <property type="entry name" value="Chromosome_partition/occlusion"/>
</dbReference>
<evidence type="ECO:0000313" key="4">
    <source>
        <dbReference type="EMBL" id="MBZ6078856.1"/>
    </source>
</evidence>
<reference evidence="4 5" key="1">
    <citation type="submission" date="2021-09" db="EMBL/GenBank/DDBJ databases">
        <title>The complete genome sequence of a new microorganism.</title>
        <authorList>
            <person name="Zi Z."/>
        </authorList>
    </citation>
    <scope>NUCLEOTIDE SEQUENCE [LARGE SCALE GENOMIC DNA]</scope>
    <source>
        <strain evidence="4 5">WGZ8</strain>
    </source>
</reference>
<dbReference type="Proteomes" id="UP000704176">
    <property type="component" value="Unassembled WGS sequence"/>
</dbReference>
<evidence type="ECO:0000313" key="5">
    <source>
        <dbReference type="Proteomes" id="UP000704176"/>
    </source>
</evidence>
<dbReference type="SUPFAM" id="SSF110849">
    <property type="entry name" value="ParB/Sulfiredoxin"/>
    <property type="match status" value="1"/>
</dbReference>
<gene>
    <name evidence="4" type="primary">repB</name>
    <name evidence="4" type="ORF">K9B37_21585</name>
</gene>
<dbReference type="NCBIfam" id="TIGR00180">
    <property type="entry name" value="parB_part"/>
    <property type="match status" value="1"/>
</dbReference>
<name>A0ABS7VUN2_9HYPH</name>
<organism evidence="4 5">
    <name type="scientific">Microvirga puerhi</name>
    <dbReference type="NCBI Taxonomy" id="2876078"/>
    <lineage>
        <taxon>Bacteria</taxon>
        <taxon>Pseudomonadati</taxon>
        <taxon>Pseudomonadota</taxon>
        <taxon>Alphaproteobacteria</taxon>
        <taxon>Hyphomicrobiales</taxon>
        <taxon>Methylobacteriaceae</taxon>
        <taxon>Microvirga</taxon>
    </lineage>
</organism>
<evidence type="ECO:0000259" key="3">
    <source>
        <dbReference type="SMART" id="SM00470"/>
    </source>
</evidence>
<keyword evidence="5" id="KW-1185">Reference proteome</keyword>